<feature type="region of interest" description="Disordered" evidence="1">
    <location>
        <begin position="1"/>
        <end position="61"/>
    </location>
</feature>
<dbReference type="Gene3D" id="2.120.10.30">
    <property type="entry name" value="TolB, C-terminal domain"/>
    <property type="match status" value="1"/>
</dbReference>
<keyword evidence="3" id="KW-1185">Reference proteome</keyword>
<organism evidence="2 3">
    <name type="scientific">Streptomyces macrosporus</name>
    <dbReference type="NCBI Taxonomy" id="44032"/>
    <lineage>
        <taxon>Bacteria</taxon>
        <taxon>Bacillati</taxon>
        <taxon>Actinomycetota</taxon>
        <taxon>Actinomycetes</taxon>
        <taxon>Kitasatosporales</taxon>
        <taxon>Streptomycetaceae</taxon>
        <taxon>Streptomyces</taxon>
    </lineage>
</organism>
<sequence length="368" mass="39097">MGHGELGWADGPLRAHGARTEPQTAPPAHRAPSPSSHRVHRRPTPTPPEAGTMNRNHSRPSRRAVLGGAALAALAATTGTGAAHAASAAAWPTEFPLPDGFLPEGITIGGRPYAYMGSRANGAVHRTDLRTGEGRIVHEGAAGTAAIGLKLDRDGLLYVAGGGGGTAKVVDSRTGRLVTTYRLTDPTGHFVNDVVLLGDHAWFTDSRDNVLHAVPRGRRGEVRSLRLGGDWVQTPDVNNANGIVDTPDGRGLIVVSSLPGRLYRVDPRTGHATEIALRGTENVANGDGLLRVGRTLYVVLNRQNLVGVFELDAEVRSATLRRTITDPRFDVPTTAARWGDRLYLVNARFTTPQTPDTTFTGVAVPLRP</sequence>
<feature type="compositionally biased region" description="Low complexity" evidence="1">
    <location>
        <begin position="26"/>
        <end position="36"/>
    </location>
</feature>
<proteinExistence type="predicted"/>
<evidence type="ECO:0000256" key="1">
    <source>
        <dbReference type="SAM" id="MobiDB-lite"/>
    </source>
</evidence>
<gene>
    <name evidence="2" type="ORF">GCM10010405_10630</name>
</gene>
<dbReference type="InterPro" id="IPR011042">
    <property type="entry name" value="6-blade_b-propeller_TolB-like"/>
</dbReference>
<protein>
    <recommendedName>
        <fullName evidence="4">Superoxide dismutase</fullName>
    </recommendedName>
</protein>
<accession>A0ABN3JGJ6</accession>
<dbReference type="SUPFAM" id="SSF63829">
    <property type="entry name" value="Calcium-dependent phosphotriesterase"/>
    <property type="match status" value="1"/>
</dbReference>
<evidence type="ECO:0008006" key="4">
    <source>
        <dbReference type="Google" id="ProtNLM"/>
    </source>
</evidence>
<reference evidence="2 3" key="1">
    <citation type="journal article" date="2019" name="Int. J. Syst. Evol. Microbiol.">
        <title>The Global Catalogue of Microorganisms (GCM) 10K type strain sequencing project: providing services to taxonomists for standard genome sequencing and annotation.</title>
        <authorList>
            <consortium name="The Broad Institute Genomics Platform"/>
            <consortium name="The Broad Institute Genome Sequencing Center for Infectious Disease"/>
            <person name="Wu L."/>
            <person name="Ma J."/>
        </authorList>
    </citation>
    <scope>NUCLEOTIDE SEQUENCE [LARGE SCALE GENOMIC DNA]</scope>
    <source>
        <strain evidence="2 3">JCM 6305</strain>
    </source>
</reference>
<dbReference type="PROSITE" id="PS51318">
    <property type="entry name" value="TAT"/>
    <property type="match status" value="1"/>
</dbReference>
<evidence type="ECO:0000313" key="2">
    <source>
        <dbReference type="EMBL" id="GAA2429746.1"/>
    </source>
</evidence>
<dbReference type="InterPro" id="IPR006311">
    <property type="entry name" value="TAT_signal"/>
</dbReference>
<dbReference type="EMBL" id="BAAASZ010000008">
    <property type="protein sequence ID" value="GAA2429746.1"/>
    <property type="molecule type" value="Genomic_DNA"/>
</dbReference>
<comment type="caution">
    <text evidence="2">The sequence shown here is derived from an EMBL/GenBank/DDBJ whole genome shotgun (WGS) entry which is preliminary data.</text>
</comment>
<dbReference type="Proteomes" id="UP001501638">
    <property type="component" value="Unassembled WGS sequence"/>
</dbReference>
<evidence type="ECO:0000313" key="3">
    <source>
        <dbReference type="Proteomes" id="UP001501638"/>
    </source>
</evidence>
<name>A0ABN3JGJ6_9ACTN</name>